<reference evidence="1 2" key="1">
    <citation type="journal article" date="2010" name="Syst. Appl. Microbiol.">
        <title>Four new species of Chryseobacterium from the rhizosphere of coastal sand dune plants, Chryseobacterium elymi sp. nov., Chryseobacterium hagamense sp. nov., Chryseobacterium lathyri sp. nov. and Chryseobacterium rhizosphaerae sp. nov.</title>
        <authorList>
            <person name="Cho S.H."/>
            <person name="Lee K.S."/>
            <person name="Shin D.S."/>
            <person name="Han J.H."/>
            <person name="Park K.S."/>
            <person name="Lee C.H."/>
            <person name="Park K.H."/>
            <person name="Kim S.B."/>
        </authorList>
    </citation>
    <scope>NUCLEOTIDE SEQUENCE [LARGE SCALE GENOMIC DNA]</scope>
    <source>
        <strain evidence="1 2">KCTC 22547</strain>
    </source>
</reference>
<proteinExistence type="predicted"/>
<comment type="caution">
    <text evidence="1">The sequence shown here is derived from an EMBL/GenBank/DDBJ whole genome shotgun (WGS) entry which is preliminary data.</text>
</comment>
<dbReference type="Proteomes" id="UP000257030">
    <property type="component" value="Unassembled WGS sequence"/>
</dbReference>
<sequence>MTRIIKKIPFSKTVRDNKFIFYFKNQHIYNMLLEYPAIFQGDNNFPEGKNWANKPSLDRHL</sequence>
<dbReference type="EMBL" id="QNUH01000007">
    <property type="protein sequence ID" value="REC77971.1"/>
    <property type="molecule type" value="Genomic_DNA"/>
</dbReference>
<protein>
    <submittedName>
        <fullName evidence="1">Uncharacterized protein</fullName>
    </submittedName>
</protein>
<keyword evidence="2" id="KW-1185">Reference proteome</keyword>
<name>A0A3D9DJF5_9FLAO</name>
<gene>
    <name evidence="1" type="ORF">DRF60_09900</name>
</gene>
<organism evidence="1 2">
    <name type="scientific">Chryseobacterium elymi</name>
    <dbReference type="NCBI Taxonomy" id="395936"/>
    <lineage>
        <taxon>Bacteria</taxon>
        <taxon>Pseudomonadati</taxon>
        <taxon>Bacteroidota</taxon>
        <taxon>Flavobacteriia</taxon>
        <taxon>Flavobacteriales</taxon>
        <taxon>Weeksellaceae</taxon>
        <taxon>Chryseobacterium group</taxon>
        <taxon>Chryseobacterium</taxon>
    </lineage>
</organism>
<dbReference type="AlphaFoldDB" id="A0A3D9DJF5"/>
<evidence type="ECO:0000313" key="1">
    <source>
        <dbReference type="EMBL" id="REC77971.1"/>
    </source>
</evidence>
<accession>A0A3D9DJF5</accession>
<evidence type="ECO:0000313" key="2">
    <source>
        <dbReference type="Proteomes" id="UP000257030"/>
    </source>
</evidence>